<protein>
    <submittedName>
        <fullName evidence="1">Uncharacterized protein</fullName>
    </submittedName>
</protein>
<keyword evidence="2" id="KW-1185">Reference proteome</keyword>
<dbReference type="Proteomes" id="UP001596470">
    <property type="component" value="Unassembled WGS sequence"/>
</dbReference>
<organism evidence="1 2">
    <name type="scientific">Glycomyces mayteni</name>
    <dbReference type="NCBI Taxonomy" id="543887"/>
    <lineage>
        <taxon>Bacteria</taxon>
        <taxon>Bacillati</taxon>
        <taxon>Actinomycetota</taxon>
        <taxon>Actinomycetes</taxon>
        <taxon>Glycomycetales</taxon>
        <taxon>Glycomycetaceae</taxon>
        <taxon>Glycomyces</taxon>
    </lineage>
</organism>
<comment type="caution">
    <text evidence="1">The sequence shown here is derived from an EMBL/GenBank/DDBJ whole genome shotgun (WGS) entry which is preliminary data.</text>
</comment>
<gene>
    <name evidence="1" type="ORF">ACFQS3_08105</name>
</gene>
<sequence>MANARPVRSVRLRFPELLRRPDRLGRLAAAAAAVPMAAFVGAAGASAAAPGQLDAVPDVDVAAVGLAGSAELSLLATGDERYETGRLKGTADLGVPSPEGYSAVDNLFLHRKKGSGGDFGNVDVMLGPDRGESLFPGDEPAIFDFATGLTFEVARLPYGGESGGDPITLVTDPFVLEPVAVAEEFPPVGQAYRLEDSVGVFQETGAGEYEQVGLLEAFDVTVK</sequence>
<name>A0ABW2D7E6_9ACTN</name>
<dbReference type="EMBL" id="JBHSYS010000002">
    <property type="protein sequence ID" value="MFC6957154.1"/>
    <property type="molecule type" value="Genomic_DNA"/>
</dbReference>
<reference evidence="2" key="1">
    <citation type="journal article" date="2019" name="Int. J. Syst. Evol. Microbiol.">
        <title>The Global Catalogue of Microorganisms (GCM) 10K type strain sequencing project: providing services to taxonomists for standard genome sequencing and annotation.</title>
        <authorList>
            <consortium name="The Broad Institute Genomics Platform"/>
            <consortium name="The Broad Institute Genome Sequencing Center for Infectious Disease"/>
            <person name="Wu L."/>
            <person name="Ma J."/>
        </authorList>
    </citation>
    <scope>NUCLEOTIDE SEQUENCE [LARGE SCALE GENOMIC DNA]</scope>
    <source>
        <strain evidence="2">KACC 12634</strain>
    </source>
</reference>
<proteinExistence type="predicted"/>
<evidence type="ECO:0000313" key="2">
    <source>
        <dbReference type="Proteomes" id="UP001596470"/>
    </source>
</evidence>
<accession>A0ABW2D7E6</accession>
<dbReference type="RefSeq" id="WP_382348226.1">
    <property type="nucleotide sequence ID" value="NZ_JBHMBP010000002.1"/>
</dbReference>
<evidence type="ECO:0000313" key="1">
    <source>
        <dbReference type="EMBL" id="MFC6957154.1"/>
    </source>
</evidence>